<name>A0ABR2YAG5_9CHLO</name>
<protein>
    <submittedName>
        <fullName evidence="1">Uncharacterized protein</fullName>
    </submittedName>
</protein>
<organism evidence="1 2">
    <name type="scientific">Coccomyxa subellipsoidea</name>
    <dbReference type="NCBI Taxonomy" id="248742"/>
    <lineage>
        <taxon>Eukaryota</taxon>
        <taxon>Viridiplantae</taxon>
        <taxon>Chlorophyta</taxon>
        <taxon>core chlorophytes</taxon>
        <taxon>Trebouxiophyceae</taxon>
        <taxon>Trebouxiophyceae incertae sedis</taxon>
        <taxon>Coccomyxaceae</taxon>
        <taxon>Coccomyxa</taxon>
    </lineage>
</organism>
<gene>
    <name evidence="1" type="ORF">WJX75_005797</name>
</gene>
<dbReference type="EMBL" id="JALJOT010000020">
    <property type="protein sequence ID" value="KAK9901005.1"/>
    <property type="molecule type" value="Genomic_DNA"/>
</dbReference>
<evidence type="ECO:0000313" key="2">
    <source>
        <dbReference type="Proteomes" id="UP001491310"/>
    </source>
</evidence>
<evidence type="ECO:0000313" key="1">
    <source>
        <dbReference type="EMBL" id="KAK9901005.1"/>
    </source>
</evidence>
<reference evidence="1 2" key="1">
    <citation type="journal article" date="2024" name="Nat. Commun.">
        <title>Phylogenomics reveals the evolutionary origins of lichenization in chlorophyte algae.</title>
        <authorList>
            <person name="Puginier C."/>
            <person name="Libourel C."/>
            <person name="Otte J."/>
            <person name="Skaloud P."/>
            <person name="Haon M."/>
            <person name="Grisel S."/>
            <person name="Petersen M."/>
            <person name="Berrin J.G."/>
            <person name="Delaux P.M."/>
            <person name="Dal Grande F."/>
            <person name="Keller J."/>
        </authorList>
    </citation>
    <scope>NUCLEOTIDE SEQUENCE [LARGE SCALE GENOMIC DNA]</scope>
    <source>
        <strain evidence="1 2">SAG 216-7</strain>
    </source>
</reference>
<comment type="caution">
    <text evidence="1">The sequence shown here is derived from an EMBL/GenBank/DDBJ whole genome shotgun (WGS) entry which is preliminary data.</text>
</comment>
<accession>A0ABR2YAG5</accession>
<keyword evidence="2" id="KW-1185">Reference proteome</keyword>
<proteinExistence type="predicted"/>
<sequence length="123" mass="14375">MEIEEPIRKKRYNDIPNSYCCDTLANAVEDLGYIQYQAAMKEYTFADADGFPLMRLAHCPFCGAALPSLRGLLDDKLFEYRFKRKALSREEFDDYWPIIKQDLGYEETMRLIAKERAKREGSS</sequence>
<dbReference type="Proteomes" id="UP001491310">
    <property type="component" value="Unassembled WGS sequence"/>
</dbReference>